<dbReference type="InterPro" id="IPR045494">
    <property type="entry name" value="DUF6436"/>
</dbReference>
<dbReference type="OrthoDB" id="8897581at2"/>
<dbReference type="GeneID" id="78253509"/>
<gene>
    <name evidence="3" type="ORF">DEB45_04040</name>
    <name evidence="2" type="ORF">EP13_00925</name>
</gene>
<sequence length="175" mass="19100">MAKRTSWLLLFAWAACILAGLLFYSQKQLSEFDPQGVLLHASTEASFDTDIARALQQNGIPSASIIHVSTSKACYCDTLAQPHQQALLAELETDGYRSVELSLEQVPELKSVMTATPALIVIDDEYQLRYLGPYATGYGCFTGKNVVEEVLQYTKTPAYPGAIINADGQGCFCHA</sequence>
<dbReference type="KEGG" id="aaus:EP12_00910"/>
<accession>A0A075NV36</accession>
<dbReference type="RefSeq" id="WP_044055544.1">
    <property type="nucleotide sequence ID" value="NZ_CALBIY010000109.1"/>
</dbReference>
<evidence type="ECO:0000259" key="1">
    <source>
        <dbReference type="Pfam" id="PF20029"/>
    </source>
</evidence>
<dbReference type="KEGG" id="aal:EP13_00925"/>
<dbReference type="PATRIC" id="fig|589873.4.peg.188"/>
<proteinExistence type="predicted"/>
<dbReference type="EMBL" id="DONK01000054">
    <property type="protein sequence ID" value="HBU50411.1"/>
    <property type="molecule type" value="Genomic_DNA"/>
</dbReference>
<protein>
    <submittedName>
        <fullName evidence="2">Thioredoxin</fullName>
    </submittedName>
</protein>
<evidence type="ECO:0000313" key="2">
    <source>
        <dbReference type="EMBL" id="AIF97371.1"/>
    </source>
</evidence>
<dbReference type="Pfam" id="PF20029">
    <property type="entry name" value="DUF6436"/>
    <property type="match status" value="1"/>
</dbReference>
<organism evidence="2 4">
    <name type="scientific">Alteromonas australica</name>
    <dbReference type="NCBI Taxonomy" id="589873"/>
    <lineage>
        <taxon>Bacteria</taxon>
        <taxon>Pseudomonadati</taxon>
        <taxon>Pseudomonadota</taxon>
        <taxon>Gammaproteobacteria</taxon>
        <taxon>Alteromonadales</taxon>
        <taxon>Alteromonadaceae</taxon>
        <taxon>Alteromonas/Salinimonas group</taxon>
        <taxon>Alteromonas</taxon>
    </lineage>
</organism>
<keyword evidence="4" id="KW-1185">Reference proteome</keyword>
<evidence type="ECO:0000313" key="3">
    <source>
        <dbReference type="EMBL" id="HBU50411.1"/>
    </source>
</evidence>
<dbReference type="Proteomes" id="UP000264779">
    <property type="component" value="Unassembled WGS sequence"/>
</dbReference>
<reference evidence="3 5" key="2">
    <citation type="journal article" date="2018" name="Nat. Biotechnol.">
        <title>A standardized bacterial taxonomy based on genome phylogeny substantially revises the tree of life.</title>
        <authorList>
            <person name="Parks D.H."/>
            <person name="Chuvochina M."/>
            <person name="Waite D.W."/>
            <person name="Rinke C."/>
            <person name="Skarshewski A."/>
            <person name="Chaumeil P.A."/>
            <person name="Hugenholtz P."/>
        </authorList>
    </citation>
    <scope>NUCLEOTIDE SEQUENCE [LARGE SCALE GENOMIC DNA]</scope>
    <source>
        <strain evidence="3">UBA11621</strain>
    </source>
</reference>
<dbReference type="AlphaFoldDB" id="A0A075NV36"/>
<name>A0A075NV36_9ALTE</name>
<evidence type="ECO:0000313" key="5">
    <source>
        <dbReference type="Proteomes" id="UP000264779"/>
    </source>
</evidence>
<dbReference type="EMBL" id="CP008849">
    <property type="protein sequence ID" value="AIF97371.1"/>
    <property type="molecule type" value="Genomic_DNA"/>
</dbReference>
<dbReference type="Proteomes" id="UP000056090">
    <property type="component" value="Chromosome"/>
</dbReference>
<dbReference type="PROSITE" id="PS51257">
    <property type="entry name" value="PROKAR_LIPOPROTEIN"/>
    <property type="match status" value="1"/>
</dbReference>
<feature type="domain" description="DUF6436" evidence="1">
    <location>
        <begin position="53"/>
        <end position="174"/>
    </location>
</feature>
<evidence type="ECO:0000313" key="4">
    <source>
        <dbReference type="Proteomes" id="UP000056090"/>
    </source>
</evidence>
<reference evidence="2 4" key="1">
    <citation type="submission" date="2014-06" db="EMBL/GenBank/DDBJ databases">
        <title>Genomes of Alteromonas australica, a world apart.</title>
        <authorList>
            <person name="Gonzaga A."/>
            <person name="Lopez-Perez M."/>
            <person name="Rodriguez-Valera F."/>
        </authorList>
    </citation>
    <scope>NUCLEOTIDE SEQUENCE [LARGE SCALE GENOMIC DNA]</scope>
    <source>
        <strain evidence="2 4">H 17</strain>
    </source>
</reference>
<dbReference type="eggNOG" id="ENOG503310R">
    <property type="taxonomic scope" value="Bacteria"/>
</dbReference>